<dbReference type="EMBL" id="FMJB01000064">
    <property type="protein sequence ID" value="SCM69444.1"/>
    <property type="molecule type" value="Genomic_DNA"/>
</dbReference>
<dbReference type="Gene3D" id="2.30.330.10">
    <property type="entry name" value="SpoA-like"/>
    <property type="match status" value="1"/>
</dbReference>
<dbReference type="InterPro" id="IPR036429">
    <property type="entry name" value="SpoA-like_sf"/>
</dbReference>
<dbReference type="InterPro" id="IPR001543">
    <property type="entry name" value="FliN-like_C"/>
</dbReference>
<reference evidence="4" key="1">
    <citation type="submission" date="2016-09" db="EMBL/GenBank/DDBJ databases">
        <authorList>
            <person name="Wibberg D."/>
        </authorList>
    </citation>
    <scope>NUCLEOTIDE SEQUENCE [LARGE SCALE GENOMIC DNA]</scope>
</reference>
<protein>
    <recommendedName>
        <fullName evidence="2">Flagellar motor switch protein FliN-like C-terminal domain-containing protein</fullName>
    </recommendedName>
</protein>
<evidence type="ECO:0000256" key="1">
    <source>
        <dbReference type="ARBA" id="ARBA00009226"/>
    </source>
</evidence>
<dbReference type="SUPFAM" id="SSF101801">
    <property type="entry name" value="Surface presentation of antigens (SPOA)"/>
    <property type="match status" value="1"/>
</dbReference>
<proteinExistence type="inferred from homology"/>
<evidence type="ECO:0000313" key="4">
    <source>
        <dbReference type="Proteomes" id="UP000184085"/>
    </source>
</evidence>
<dbReference type="RefSeq" id="WP_072709031.1">
    <property type="nucleotide sequence ID" value="NZ_FMJB01000064.1"/>
</dbReference>
<dbReference type="GO" id="GO:0009425">
    <property type="term" value="C:bacterial-type flagellum basal body"/>
    <property type="evidence" value="ECO:0007669"/>
    <property type="project" value="InterPro"/>
</dbReference>
<keyword evidence="4" id="KW-1185">Reference proteome</keyword>
<evidence type="ECO:0000259" key="2">
    <source>
        <dbReference type="Pfam" id="PF01052"/>
    </source>
</evidence>
<sequence>MSNRFSALPIEVHVCVGRARPSLGELLDLAPNAVLTLEQQIDDPVDIMIGERVIAQGVLEEIEDGSRRALSVRLTSVKSFENDA</sequence>
<dbReference type="InterPro" id="IPR001172">
    <property type="entry name" value="FliN_T3SS_HrcQb"/>
</dbReference>
<dbReference type="GO" id="GO:0006935">
    <property type="term" value="P:chemotaxis"/>
    <property type="evidence" value="ECO:0007669"/>
    <property type="project" value="InterPro"/>
</dbReference>
<dbReference type="AlphaFoldDB" id="A0A1M4N5Y4"/>
<name>A0A1M4N5Y4_9RHOB</name>
<organism evidence="3 4">
    <name type="scientific">Donghicola eburneus</name>
    <dbReference type="NCBI Taxonomy" id="393278"/>
    <lineage>
        <taxon>Bacteria</taxon>
        <taxon>Pseudomonadati</taxon>
        <taxon>Pseudomonadota</taxon>
        <taxon>Alphaproteobacteria</taxon>
        <taxon>Rhodobacterales</taxon>
        <taxon>Roseobacteraceae</taxon>
        <taxon>Donghicola</taxon>
    </lineage>
</organism>
<feature type="domain" description="Flagellar motor switch protein FliN-like C-terminal" evidence="2">
    <location>
        <begin position="5"/>
        <end position="64"/>
    </location>
</feature>
<dbReference type="PRINTS" id="PR00956">
    <property type="entry name" value="FLGMOTORFLIN"/>
</dbReference>
<dbReference type="GO" id="GO:0003774">
    <property type="term" value="F:cytoskeletal motor activity"/>
    <property type="evidence" value="ECO:0007669"/>
    <property type="project" value="InterPro"/>
</dbReference>
<gene>
    <name evidence="3" type="ORF">KARMA_3683</name>
</gene>
<comment type="similarity">
    <text evidence="1">Belongs to the FliN/MopA/SpaO family.</text>
</comment>
<dbReference type="GO" id="GO:0071973">
    <property type="term" value="P:bacterial-type flagellum-dependent cell motility"/>
    <property type="evidence" value="ECO:0007669"/>
    <property type="project" value="InterPro"/>
</dbReference>
<dbReference type="Pfam" id="PF01052">
    <property type="entry name" value="FliMN_C"/>
    <property type="match status" value="1"/>
</dbReference>
<accession>A0A1M4N5Y4</accession>
<evidence type="ECO:0000313" key="3">
    <source>
        <dbReference type="EMBL" id="SCM69444.1"/>
    </source>
</evidence>
<dbReference type="Proteomes" id="UP000184085">
    <property type="component" value="Unassembled WGS sequence"/>
</dbReference>